<dbReference type="PANTHER" id="PTHR13754">
    <property type="entry name" value="METALLO-BETA-LACTAMASE SUPERFAMILY PROTEIN"/>
    <property type="match status" value="1"/>
</dbReference>
<proteinExistence type="predicted"/>
<evidence type="ECO:0000256" key="1">
    <source>
        <dbReference type="SAM" id="Phobius"/>
    </source>
</evidence>
<accession>A0A2N0BCE6</accession>
<dbReference type="AlphaFoldDB" id="A0A2N0BCE6"/>
<reference evidence="4" key="1">
    <citation type="submission" date="2017-07" db="EMBL/GenBank/DDBJ databases">
        <title>Leptospira spp. isolated from tropical soils.</title>
        <authorList>
            <person name="Thibeaux R."/>
            <person name="Iraola G."/>
            <person name="Ferres I."/>
            <person name="Bierque E."/>
            <person name="Girault D."/>
            <person name="Soupe-Gilbert M.-E."/>
            <person name="Picardeau M."/>
            <person name="Goarant C."/>
        </authorList>
    </citation>
    <scope>NUCLEOTIDE SEQUENCE [LARGE SCALE GENOMIC DNA]</scope>
    <source>
        <strain evidence="4">ATI7-C-A5</strain>
    </source>
</reference>
<comment type="caution">
    <text evidence="4">The sequence shown here is derived from an EMBL/GenBank/DDBJ whole genome shotgun (WGS) entry which is preliminary data.</text>
</comment>
<evidence type="ECO:0000259" key="2">
    <source>
        <dbReference type="Pfam" id="PF00753"/>
    </source>
</evidence>
<keyword evidence="1" id="KW-0812">Transmembrane</keyword>
<keyword evidence="5" id="KW-1185">Reference proteome</keyword>
<evidence type="ECO:0000313" key="3">
    <source>
        <dbReference type="EMBL" id="MDV6235904.1"/>
    </source>
</evidence>
<organism evidence="4">
    <name type="scientific">Leptospira ellisii</name>
    <dbReference type="NCBI Taxonomy" id="2023197"/>
    <lineage>
        <taxon>Bacteria</taxon>
        <taxon>Pseudomonadati</taxon>
        <taxon>Spirochaetota</taxon>
        <taxon>Spirochaetia</taxon>
        <taxon>Leptospirales</taxon>
        <taxon>Leptospiraceae</taxon>
        <taxon>Leptospira</taxon>
    </lineage>
</organism>
<keyword evidence="1" id="KW-1133">Transmembrane helix</keyword>
<name>A0A2N0BCE6_9LEPT</name>
<dbReference type="EMBL" id="NPEF01000023">
    <property type="protein sequence ID" value="PJZ94206.1"/>
    <property type="molecule type" value="Genomic_DNA"/>
</dbReference>
<dbReference type="EMBL" id="NPEF02000011">
    <property type="protein sequence ID" value="MDV6235904.1"/>
    <property type="molecule type" value="Genomic_DNA"/>
</dbReference>
<dbReference type="PANTHER" id="PTHR13754:SF13">
    <property type="entry name" value="METALLO-BETA-LACTAMASE SUPERFAMILY PROTEIN (AFU_ORTHOLOGUE AFUA_3G07630)"/>
    <property type="match status" value="1"/>
</dbReference>
<dbReference type="InterPro" id="IPR001279">
    <property type="entry name" value="Metallo-B-lactamas"/>
</dbReference>
<dbReference type="GO" id="GO:0016740">
    <property type="term" value="F:transferase activity"/>
    <property type="evidence" value="ECO:0007669"/>
    <property type="project" value="TreeGrafter"/>
</dbReference>
<gene>
    <name evidence="3" type="ORF">CH379_009740</name>
    <name evidence="4" type="ORF">CH379_03705</name>
</gene>
<dbReference type="SUPFAM" id="SSF56281">
    <property type="entry name" value="Metallo-hydrolase/oxidoreductase"/>
    <property type="match status" value="1"/>
</dbReference>
<dbReference type="InterPro" id="IPR041712">
    <property type="entry name" value="DHPS-like_MBL-fold"/>
</dbReference>
<dbReference type="Pfam" id="PF00753">
    <property type="entry name" value="Lactamase_B"/>
    <property type="match status" value="1"/>
</dbReference>
<evidence type="ECO:0000313" key="5">
    <source>
        <dbReference type="Proteomes" id="UP000232122"/>
    </source>
</evidence>
<evidence type="ECO:0000313" key="4">
    <source>
        <dbReference type="EMBL" id="PJZ94206.1"/>
    </source>
</evidence>
<feature type="domain" description="Metallo-beta-lactamase" evidence="2">
    <location>
        <begin position="78"/>
        <end position="136"/>
    </location>
</feature>
<dbReference type="CDD" id="cd07713">
    <property type="entry name" value="DHPS-like_MBL-fold"/>
    <property type="match status" value="1"/>
</dbReference>
<sequence>MRRNLNRIGISFCILGAATVAIMIVYWILHETERAEVEAEWKEKKTTRILPYELGSTERLSILPLVNWHAAPGFRSEMGVSYLIRTDHTTILFDAGQNANEENPSPLLHNMSRSGISLSEIDAIFISHLHFDHVGGKKWERNGTFSLGNEQIVLSGKKIFTPVTLSYPGNAPMRIDGPTVLYPGIASIGPISRRLFMGRVDEQALAVNVLGKGIVLVSGCGHQTLRKILERTENTFSERIYGIVGDLHYPVPSGRLEKFGINLQRVFASGEGPLKTLRWADVENDLGVLKKMNLSILGIGGHDSSDETIRFFERNFEDSYRRVVVGKWIHVSPTIPKEKGEKNAHDL</sequence>
<dbReference type="InterPro" id="IPR036866">
    <property type="entry name" value="RibonucZ/Hydroxyglut_hydro"/>
</dbReference>
<feature type="transmembrane region" description="Helical" evidence="1">
    <location>
        <begin position="12"/>
        <end position="29"/>
    </location>
</feature>
<dbReference type="RefSeq" id="WP_100764647.1">
    <property type="nucleotide sequence ID" value="NZ_NPEF02000011.1"/>
</dbReference>
<dbReference type="Gene3D" id="3.60.15.10">
    <property type="entry name" value="Ribonuclease Z/Hydroxyacylglutathione hydrolase-like"/>
    <property type="match status" value="1"/>
</dbReference>
<reference evidence="3" key="3">
    <citation type="submission" date="2023-10" db="EMBL/GenBank/DDBJ databases">
        <authorList>
            <person name="Picardeau M."/>
            <person name="Thibeaux R."/>
        </authorList>
    </citation>
    <scope>NUCLEOTIDE SEQUENCE</scope>
    <source>
        <strain evidence="3">ATI7-C-A5</strain>
    </source>
</reference>
<dbReference type="InterPro" id="IPR052926">
    <property type="entry name" value="Metallo-beta-lactamase_dom"/>
</dbReference>
<protein>
    <submittedName>
        <fullName evidence="3">MBL fold metallo-hydrolase</fullName>
    </submittedName>
</protein>
<reference evidence="3 5" key="2">
    <citation type="journal article" date="2018" name="Microb. Genom.">
        <title>Deciphering the unexplored Leptospira diversity from soils uncovers genomic evolution to virulence.</title>
        <authorList>
            <person name="Thibeaux R."/>
            <person name="Iraola G."/>
            <person name="Ferres I."/>
            <person name="Bierque E."/>
            <person name="Girault D."/>
            <person name="Soupe-Gilbert M.E."/>
            <person name="Picardeau M."/>
            <person name="Goarant C."/>
        </authorList>
    </citation>
    <scope>NUCLEOTIDE SEQUENCE [LARGE SCALE GENOMIC DNA]</scope>
    <source>
        <strain evidence="3 5">ATI7-C-A5</strain>
    </source>
</reference>
<dbReference type="Proteomes" id="UP000232122">
    <property type="component" value="Unassembled WGS sequence"/>
</dbReference>
<dbReference type="OrthoDB" id="9803916at2"/>
<keyword evidence="1" id="KW-0472">Membrane</keyword>